<dbReference type="InterPro" id="IPR025709">
    <property type="entry name" value="Leu_tRNA-synth_edit"/>
</dbReference>
<keyword evidence="8 11" id="KW-0030">Aminoacyl-tRNA synthetase</keyword>
<dbReference type="Pfam" id="PF00133">
    <property type="entry name" value="tRNA-synt_1"/>
    <property type="match status" value="1"/>
</dbReference>
<dbReference type="PANTHER" id="PTHR43740:SF2">
    <property type="entry name" value="LEUCINE--TRNA LIGASE, MITOCHONDRIAL"/>
    <property type="match status" value="1"/>
</dbReference>
<evidence type="ECO:0000259" key="14">
    <source>
        <dbReference type="Pfam" id="PF13603"/>
    </source>
</evidence>
<dbReference type="Gene3D" id="3.40.50.620">
    <property type="entry name" value="HUPs"/>
    <property type="match status" value="2"/>
</dbReference>
<dbReference type="FunFam" id="1.10.730.10:FF:000002">
    <property type="entry name" value="Leucine--tRNA ligase"/>
    <property type="match status" value="1"/>
</dbReference>
<dbReference type="EMBL" id="BDGX01000033">
    <property type="protein sequence ID" value="GAV52519.1"/>
    <property type="molecule type" value="Genomic_DNA"/>
</dbReference>
<sequence length="931" mass="106068">MYINVCFGYQVYHRDALLKSNEESKNWKSPNFKGEKKPRRSILAFMKRFPIKFSGRHYSGSNVCRAGAVNLGQLGQKWKSKTARGIISVDDTNGGNHSTKKNVYILSMFPYPSGALHMGHLRVYVISDSLNRFYKQNGYEVIHPMGWDAFGLPAENAAIDRGIDPSVWTRDNISKMKTQMNDMLANFDWNREIATCDPEYYKYTQLIFSKLFKHGLAYRKEAEINWDPVDKTVLANEQVDSNGCSWRSGAVVEKRLLSQWFLGITKFAPELNHDLKYLKDWPSKVKSMQRNWIGESHGSEVIFKINYENLEEIAVFTTRAETLFGSQYLALAIDHPLVRKYALQDDSLQEFIKRAEKLSEDSKEGYLLRQIKAQNPMTGSDIPVYVAPYVLGGYGYGAVMGCPAHDERDYAFWHENQPGAPVLPCVEPMDKSAGPFDLPFTAKDALMSKSTGEFKGMSAKDARIKITEKLQKGKLGGQKIQYRLRDWLISRQRYWGAPIPIIHCEHCGTVPVPEEDLPVLLPTVTGLKSRGNPLSQISDFVNVNCPSCGEPAKRETDTMDTFMDSSWYYFRYLDPKNSQLPFKNEAASKNIPVDLYIGGVEHAILHLLYSRFIAKFLGSIGMWNGFDHKYEPFGKLVTQGMVHGETYINPDNGKFLKNDELVINSEKKIVIKATGKQPRVSYEKMSKSKYNGVDPKDCINKYGPDATRAHILFQAPVGDILNWDETKIVGIERWIQKILTITATLARRGKYDENLETPSNLTDSEMKFHNDIQRLLQNLTDSFGKNLSLNTVVSDYMKFTNALETAIKKQLISDMLALCNLKKLINVIYPVVPSISEEAREILNEGQNWHWNSYSWPKPEAQVESDTMDFQVIVNGKMKFMYNTRKDFLDIGSEKVIAELLSLPQGEKHLANKDIKKVILKKNIISFITPK</sequence>
<evidence type="ECO:0000259" key="12">
    <source>
        <dbReference type="Pfam" id="PF00133"/>
    </source>
</evidence>
<evidence type="ECO:0000256" key="9">
    <source>
        <dbReference type="ARBA" id="ARBA00030520"/>
    </source>
</evidence>
<accession>A0A1Q3A9T6</accession>
<dbReference type="SUPFAM" id="SSF50677">
    <property type="entry name" value="ValRS/IleRS/LeuRS editing domain"/>
    <property type="match status" value="1"/>
</dbReference>
<dbReference type="SUPFAM" id="SSF47323">
    <property type="entry name" value="Anticodon-binding domain of a subclass of class I aminoacyl-tRNA synthetases"/>
    <property type="match status" value="1"/>
</dbReference>
<dbReference type="PRINTS" id="PR00985">
    <property type="entry name" value="TRNASYNTHLEU"/>
</dbReference>
<dbReference type="GO" id="GO:0002161">
    <property type="term" value="F:aminoacyl-tRNA deacylase activity"/>
    <property type="evidence" value="ECO:0007669"/>
    <property type="project" value="InterPro"/>
</dbReference>
<dbReference type="EC" id="6.1.1.4" evidence="3"/>
<gene>
    <name evidence="15" type="ORF">ZYGR_0AG05100</name>
</gene>
<dbReference type="InterPro" id="IPR002302">
    <property type="entry name" value="Leu-tRNA-ligase"/>
</dbReference>
<dbReference type="GO" id="GO:0004823">
    <property type="term" value="F:leucine-tRNA ligase activity"/>
    <property type="evidence" value="ECO:0007669"/>
    <property type="project" value="UniProtKB-EC"/>
</dbReference>
<evidence type="ECO:0000256" key="11">
    <source>
        <dbReference type="RuleBase" id="RU363035"/>
    </source>
</evidence>
<dbReference type="GO" id="GO:0005524">
    <property type="term" value="F:ATP binding"/>
    <property type="evidence" value="ECO:0007669"/>
    <property type="project" value="UniProtKB-KW"/>
</dbReference>
<evidence type="ECO:0000256" key="2">
    <source>
        <dbReference type="ARBA" id="ARBA00005594"/>
    </source>
</evidence>
<feature type="domain" description="Aminoacyl-tRNA synthetase class Ia" evidence="12">
    <location>
        <begin position="484"/>
        <end position="607"/>
    </location>
</feature>
<dbReference type="FunFam" id="3.40.50.620:FF:000003">
    <property type="entry name" value="Leucine--tRNA ligase"/>
    <property type="match status" value="1"/>
</dbReference>
<dbReference type="NCBIfam" id="TIGR00396">
    <property type="entry name" value="leuS_bact"/>
    <property type="match status" value="1"/>
</dbReference>
<evidence type="ECO:0000313" key="15">
    <source>
        <dbReference type="EMBL" id="GAV52519.1"/>
    </source>
</evidence>
<dbReference type="GO" id="GO:0005759">
    <property type="term" value="C:mitochondrial matrix"/>
    <property type="evidence" value="ECO:0007669"/>
    <property type="project" value="UniProtKB-SubCell"/>
</dbReference>
<dbReference type="AlphaFoldDB" id="A0A1Q3A9T6"/>
<dbReference type="Gene3D" id="1.10.730.10">
    <property type="entry name" value="Isoleucyl-tRNA Synthetase, Domain 1"/>
    <property type="match status" value="2"/>
</dbReference>
<dbReference type="InterPro" id="IPR015413">
    <property type="entry name" value="Methionyl/Leucyl_tRNA_Synth"/>
</dbReference>
<feature type="domain" description="Methionyl/Leucyl tRNA synthetase" evidence="13">
    <location>
        <begin position="104"/>
        <end position="242"/>
    </location>
</feature>
<keyword evidence="4 11" id="KW-0436">Ligase</keyword>
<evidence type="ECO:0000256" key="4">
    <source>
        <dbReference type="ARBA" id="ARBA00022598"/>
    </source>
</evidence>
<dbReference type="InterPro" id="IPR002300">
    <property type="entry name" value="aa-tRNA-synth_Ia"/>
</dbReference>
<dbReference type="FunFam" id="3.40.50.620:FF:000100">
    <property type="entry name" value="probable leucine--tRNA ligase, mitochondrial"/>
    <property type="match status" value="1"/>
</dbReference>
<comment type="caution">
    <text evidence="15">The sequence shown here is derived from an EMBL/GenBank/DDBJ whole genome shotgun (WGS) entry which is preliminary data.</text>
</comment>
<reference evidence="15 16" key="1">
    <citation type="submission" date="2016-08" db="EMBL/GenBank/DDBJ databases">
        <title>Draft genome sequence of allopolyploid Zygosaccharomyces rouxii.</title>
        <authorList>
            <person name="Watanabe J."/>
            <person name="Uehara K."/>
            <person name="Mogi Y."/>
            <person name="Tsukioka Y."/>
        </authorList>
    </citation>
    <scope>NUCLEOTIDE SEQUENCE [LARGE SCALE GENOMIC DNA]</scope>
    <source>
        <strain evidence="15 16">NBRC 110957</strain>
    </source>
</reference>
<keyword evidence="5 11" id="KW-0547">Nucleotide-binding</keyword>
<evidence type="ECO:0000256" key="6">
    <source>
        <dbReference type="ARBA" id="ARBA00022840"/>
    </source>
</evidence>
<organism evidence="15 16">
    <name type="scientific">Zygosaccharomyces rouxii</name>
    <dbReference type="NCBI Taxonomy" id="4956"/>
    <lineage>
        <taxon>Eukaryota</taxon>
        <taxon>Fungi</taxon>
        <taxon>Dikarya</taxon>
        <taxon>Ascomycota</taxon>
        <taxon>Saccharomycotina</taxon>
        <taxon>Saccharomycetes</taxon>
        <taxon>Saccharomycetales</taxon>
        <taxon>Saccharomycetaceae</taxon>
        <taxon>Zygosaccharomyces</taxon>
    </lineage>
</organism>
<dbReference type="CDD" id="cd00812">
    <property type="entry name" value="LeuRS_core"/>
    <property type="match status" value="1"/>
</dbReference>
<dbReference type="Proteomes" id="UP000187013">
    <property type="component" value="Unassembled WGS sequence"/>
</dbReference>
<evidence type="ECO:0000313" key="16">
    <source>
        <dbReference type="Proteomes" id="UP000187013"/>
    </source>
</evidence>
<evidence type="ECO:0000256" key="10">
    <source>
        <dbReference type="ARBA" id="ARBA00047469"/>
    </source>
</evidence>
<dbReference type="InterPro" id="IPR001412">
    <property type="entry name" value="aa-tRNA-synth_I_CS"/>
</dbReference>
<keyword evidence="6 11" id="KW-0067">ATP-binding</keyword>
<dbReference type="OrthoDB" id="15954at2759"/>
<dbReference type="PANTHER" id="PTHR43740">
    <property type="entry name" value="LEUCYL-TRNA SYNTHETASE"/>
    <property type="match status" value="1"/>
</dbReference>
<evidence type="ECO:0000256" key="3">
    <source>
        <dbReference type="ARBA" id="ARBA00013164"/>
    </source>
</evidence>
<evidence type="ECO:0000256" key="7">
    <source>
        <dbReference type="ARBA" id="ARBA00022917"/>
    </source>
</evidence>
<evidence type="ECO:0000256" key="5">
    <source>
        <dbReference type="ARBA" id="ARBA00022741"/>
    </source>
</evidence>
<dbReference type="Pfam" id="PF13603">
    <property type="entry name" value="tRNA-synt_1_2"/>
    <property type="match status" value="1"/>
</dbReference>
<keyword evidence="7 11" id="KW-0648">Protein biosynthesis</keyword>
<dbReference type="InterPro" id="IPR014729">
    <property type="entry name" value="Rossmann-like_a/b/a_fold"/>
</dbReference>
<name>A0A1Q3A9T6_ZYGRO</name>
<dbReference type="InterPro" id="IPR009008">
    <property type="entry name" value="Val/Leu/Ile-tRNA-synth_edit"/>
</dbReference>
<feature type="domain" description="Leucyl-tRNA synthetase editing" evidence="14">
    <location>
        <begin position="290"/>
        <end position="470"/>
    </location>
</feature>
<comment type="catalytic activity">
    <reaction evidence="10">
        <text>tRNA(Leu) + L-leucine + ATP = L-leucyl-tRNA(Leu) + AMP + diphosphate</text>
        <dbReference type="Rhea" id="RHEA:11688"/>
        <dbReference type="Rhea" id="RHEA-COMP:9613"/>
        <dbReference type="Rhea" id="RHEA-COMP:9622"/>
        <dbReference type="ChEBI" id="CHEBI:30616"/>
        <dbReference type="ChEBI" id="CHEBI:33019"/>
        <dbReference type="ChEBI" id="CHEBI:57427"/>
        <dbReference type="ChEBI" id="CHEBI:78442"/>
        <dbReference type="ChEBI" id="CHEBI:78494"/>
        <dbReference type="ChEBI" id="CHEBI:456215"/>
        <dbReference type="EC" id="6.1.1.4"/>
    </reaction>
</comment>
<dbReference type="PROSITE" id="PS00178">
    <property type="entry name" value="AA_TRNA_LIGASE_I"/>
    <property type="match status" value="1"/>
</dbReference>
<evidence type="ECO:0000256" key="8">
    <source>
        <dbReference type="ARBA" id="ARBA00023146"/>
    </source>
</evidence>
<evidence type="ECO:0000259" key="13">
    <source>
        <dbReference type="Pfam" id="PF09334"/>
    </source>
</evidence>
<dbReference type="GO" id="GO:0032543">
    <property type="term" value="P:mitochondrial translation"/>
    <property type="evidence" value="ECO:0007669"/>
    <property type="project" value="TreeGrafter"/>
</dbReference>
<dbReference type="SUPFAM" id="SSF52374">
    <property type="entry name" value="Nucleotidylyl transferase"/>
    <property type="match status" value="1"/>
</dbReference>
<comment type="similarity">
    <text evidence="2 11">Belongs to the class-I aminoacyl-tRNA synthetase family.</text>
</comment>
<comment type="subcellular location">
    <subcellularLocation>
        <location evidence="1">Mitochondrion matrix</location>
    </subcellularLocation>
</comment>
<evidence type="ECO:0000256" key="1">
    <source>
        <dbReference type="ARBA" id="ARBA00004305"/>
    </source>
</evidence>
<dbReference type="Pfam" id="PF09334">
    <property type="entry name" value="tRNA-synt_1g"/>
    <property type="match status" value="1"/>
</dbReference>
<proteinExistence type="inferred from homology"/>
<protein>
    <recommendedName>
        <fullName evidence="3">leucine--tRNA ligase</fullName>
        <ecNumber evidence="3">6.1.1.4</ecNumber>
    </recommendedName>
    <alternativeName>
        <fullName evidence="9">Leucyl-tRNA synthetase</fullName>
    </alternativeName>
</protein>
<dbReference type="InterPro" id="IPR009080">
    <property type="entry name" value="tRNAsynth_Ia_anticodon-bd"/>
</dbReference>
<dbReference type="GO" id="GO:0006429">
    <property type="term" value="P:leucyl-tRNA aminoacylation"/>
    <property type="evidence" value="ECO:0007669"/>
    <property type="project" value="InterPro"/>
</dbReference>